<dbReference type="InterPro" id="IPR041682">
    <property type="entry name" value="AAA_14"/>
</dbReference>
<gene>
    <name evidence="3" type="ORF">A5649_01255</name>
</gene>
<dbReference type="SUPFAM" id="SSF52540">
    <property type="entry name" value="P-loop containing nucleoside triphosphate hydrolases"/>
    <property type="match status" value="1"/>
</dbReference>
<name>A0AA91IZQ4_9MYCO</name>
<keyword evidence="3" id="KW-0547">Nucleotide-binding</keyword>
<organism evidence="3 4">
    <name type="scientific">Mycolicibacter heraklionensis</name>
    <dbReference type="NCBI Taxonomy" id="512402"/>
    <lineage>
        <taxon>Bacteria</taxon>
        <taxon>Bacillati</taxon>
        <taxon>Actinomycetota</taxon>
        <taxon>Actinomycetes</taxon>
        <taxon>Mycobacteriales</taxon>
        <taxon>Mycobacteriaceae</taxon>
        <taxon>Mycolicibacter</taxon>
    </lineage>
</organism>
<dbReference type="InterPro" id="IPR027417">
    <property type="entry name" value="P-loop_NTPase"/>
</dbReference>
<evidence type="ECO:0000313" key="4">
    <source>
        <dbReference type="Proteomes" id="UP000093712"/>
    </source>
</evidence>
<keyword evidence="3" id="KW-0067">ATP-binding</keyword>
<reference evidence="3 4" key="1">
    <citation type="submission" date="2016-06" db="EMBL/GenBank/DDBJ databases">
        <authorList>
            <person name="Sutton G."/>
            <person name="Brinkac L."/>
            <person name="Sanka R."/>
            <person name="Adams M."/>
            <person name="Lau E."/>
            <person name="Garcia-Basteiro A."/>
            <person name="Lopez-Varela E."/>
            <person name="Palencia S."/>
        </authorList>
    </citation>
    <scope>NUCLEOTIDE SEQUENCE [LARGE SCALE GENOMIC DNA]</scope>
    <source>
        <strain evidence="3 4">1211594.5</strain>
    </source>
</reference>
<evidence type="ECO:0000259" key="2">
    <source>
        <dbReference type="Pfam" id="PF13635"/>
    </source>
</evidence>
<dbReference type="EMBL" id="LZME01000013">
    <property type="protein sequence ID" value="OBK89029.1"/>
    <property type="molecule type" value="Genomic_DNA"/>
</dbReference>
<sequence>MTTPYVPRMVDSMIAELLAGFPAVLVVGPRACGKTTTAARHARTIVRLDREAEAAAVRADPDGALDVARPVLLDEWQLAPAILAAVKRAVDARPGSGSFLITGSVRSDLESSGWPLTGRALRVQMYGMTEREIHGDCTTGSLLDRLPAHGVDGLPTSEESPVLNEYIARALRSGFPDAVLAASDRLRRQWLRAYVDQLLTRDAETVEHGRDPIRLRRYFHALCLNTAGVVAAQTIYESAGVDRKTALAYDRLLTNLLVIEEVPAWWTNRLKRLVRTPKRYVLDPGIVAAQLRLDLAGVRRDGDLLGRLLDTFVMAQLRADAAVSETEPTLYHLRSEQGRHEVDIVVEYADGSVFGFEIKSSSGPSADDAKHLCWLRDELGERFLGGAVLHSGPRRYPLADRVVAAPICSLWG</sequence>
<dbReference type="GO" id="GO:0005524">
    <property type="term" value="F:ATP binding"/>
    <property type="evidence" value="ECO:0007669"/>
    <property type="project" value="UniProtKB-KW"/>
</dbReference>
<dbReference type="PANTHER" id="PTHR43566:SF2">
    <property type="entry name" value="DUF4143 DOMAIN-CONTAINING PROTEIN"/>
    <property type="match status" value="1"/>
</dbReference>
<protein>
    <submittedName>
        <fullName evidence="3">ATP-binding protein</fullName>
    </submittedName>
</protein>
<dbReference type="InterPro" id="IPR025420">
    <property type="entry name" value="DUF4143"/>
</dbReference>
<proteinExistence type="predicted"/>
<dbReference type="PANTHER" id="PTHR43566">
    <property type="entry name" value="CONSERVED PROTEIN"/>
    <property type="match status" value="1"/>
</dbReference>
<dbReference type="Pfam" id="PF13635">
    <property type="entry name" value="DUF4143"/>
    <property type="match status" value="1"/>
</dbReference>
<feature type="domain" description="AAA" evidence="1">
    <location>
        <begin position="22"/>
        <end position="133"/>
    </location>
</feature>
<dbReference type="Proteomes" id="UP000093712">
    <property type="component" value="Unassembled WGS sequence"/>
</dbReference>
<dbReference type="AlphaFoldDB" id="A0AA91IZQ4"/>
<comment type="caution">
    <text evidence="3">The sequence shown here is derived from an EMBL/GenBank/DDBJ whole genome shotgun (WGS) entry which is preliminary data.</text>
</comment>
<feature type="domain" description="DUF4143" evidence="2">
    <location>
        <begin position="201"/>
        <end position="361"/>
    </location>
</feature>
<dbReference type="Pfam" id="PF13173">
    <property type="entry name" value="AAA_14"/>
    <property type="match status" value="1"/>
</dbReference>
<evidence type="ECO:0000313" key="3">
    <source>
        <dbReference type="EMBL" id="OBK89029.1"/>
    </source>
</evidence>
<accession>A0AA91IZQ4</accession>
<evidence type="ECO:0000259" key="1">
    <source>
        <dbReference type="Pfam" id="PF13173"/>
    </source>
</evidence>